<gene>
    <name evidence="3" type="ORF">ZEAMMB73_Zm00001d052048</name>
</gene>
<dbReference type="SMR" id="A0A1D6QCC9"/>
<proteinExistence type="predicted"/>
<dbReference type="InParanoid" id="A0A1D6QCC9"/>
<name>A0A1D6QCC9_MAIZE</name>
<feature type="compositionally biased region" description="Polar residues" evidence="1">
    <location>
        <begin position="52"/>
        <end position="68"/>
    </location>
</feature>
<evidence type="ECO:0000313" key="3">
    <source>
        <dbReference type="EMBL" id="AQK55879.1"/>
    </source>
</evidence>
<keyword evidence="2" id="KW-0732">Signal</keyword>
<feature type="region of interest" description="Disordered" evidence="1">
    <location>
        <begin position="46"/>
        <end position="72"/>
    </location>
</feature>
<evidence type="ECO:0000256" key="1">
    <source>
        <dbReference type="SAM" id="MobiDB-lite"/>
    </source>
</evidence>
<dbReference type="AlphaFoldDB" id="A0A1D6QCC9"/>
<evidence type="ECO:0008006" key="4">
    <source>
        <dbReference type="Google" id="ProtNLM"/>
    </source>
</evidence>
<accession>A0A1D6QCC9</accession>
<reference evidence="3" key="1">
    <citation type="submission" date="2015-12" db="EMBL/GenBank/DDBJ databases">
        <title>Update maize B73 reference genome by single molecule sequencing technologies.</title>
        <authorList>
            <consortium name="Maize Genome Sequencing Project"/>
            <person name="Ware D."/>
        </authorList>
    </citation>
    <scope>NUCLEOTIDE SEQUENCE</scope>
    <source>
        <tissue evidence="3">Seedling</tissue>
    </source>
</reference>
<sequence length="106" mass="11882">MWLTLTRIMLEALVCTQDWLRRTTPINIQENMEELAMIEADLIEEFGGKGKQNPTTSKSQATPSSSRCPPSKSVKDLLLKPCRATKSVICDLQATTVQNETEDQNL</sequence>
<feature type="signal peptide" evidence="2">
    <location>
        <begin position="1"/>
        <end position="16"/>
    </location>
</feature>
<evidence type="ECO:0000256" key="2">
    <source>
        <dbReference type="SAM" id="SignalP"/>
    </source>
</evidence>
<protein>
    <recommendedName>
        <fullName evidence="4">HAT C-terminal dimerisation domain-containing protein</fullName>
    </recommendedName>
</protein>
<dbReference type="EMBL" id="CM000780">
    <property type="protein sequence ID" value="AQK55879.1"/>
    <property type="molecule type" value="Genomic_DNA"/>
</dbReference>
<organism evidence="3">
    <name type="scientific">Zea mays</name>
    <name type="common">Maize</name>
    <dbReference type="NCBI Taxonomy" id="4577"/>
    <lineage>
        <taxon>Eukaryota</taxon>
        <taxon>Viridiplantae</taxon>
        <taxon>Streptophyta</taxon>
        <taxon>Embryophyta</taxon>
        <taxon>Tracheophyta</taxon>
        <taxon>Spermatophyta</taxon>
        <taxon>Magnoliopsida</taxon>
        <taxon>Liliopsida</taxon>
        <taxon>Poales</taxon>
        <taxon>Poaceae</taxon>
        <taxon>PACMAD clade</taxon>
        <taxon>Panicoideae</taxon>
        <taxon>Andropogonodae</taxon>
        <taxon>Andropogoneae</taxon>
        <taxon>Tripsacinae</taxon>
        <taxon>Zea</taxon>
    </lineage>
</organism>
<feature type="chain" id="PRO_5010808120" description="HAT C-terminal dimerisation domain-containing protein" evidence="2">
    <location>
        <begin position="17"/>
        <end position="106"/>
    </location>
</feature>